<evidence type="ECO:0000256" key="1">
    <source>
        <dbReference type="ARBA" id="ARBA00022723"/>
    </source>
</evidence>
<dbReference type="eggNOG" id="COG0179">
    <property type="taxonomic scope" value="Bacteria"/>
</dbReference>
<organism evidence="3 4">
    <name type="scientific">Acinetobacter vivianii</name>
    <dbReference type="NCBI Taxonomy" id="1776742"/>
    <lineage>
        <taxon>Bacteria</taxon>
        <taxon>Pseudomonadati</taxon>
        <taxon>Pseudomonadota</taxon>
        <taxon>Gammaproteobacteria</taxon>
        <taxon>Moraxellales</taxon>
        <taxon>Moraxellaceae</taxon>
        <taxon>Acinetobacter</taxon>
    </lineage>
</organism>
<feature type="domain" description="Fumarylacetoacetase-like C-terminal" evidence="2">
    <location>
        <begin position="16"/>
        <end position="201"/>
    </location>
</feature>
<dbReference type="EMBL" id="APPC01000001">
    <property type="protein sequence ID" value="ENU94259.1"/>
    <property type="molecule type" value="Genomic_DNA"/>
</dbReference>
<dbReference type="Proteomes" id="UP000013049">
    <property type="component" value="Unassembled WGS sequence"/>
</dbReference>
<reference evidence="3 4" key="1">
    <citation type="submission" date="2013-02" db="EMBL/GenBank/DDBJ databases">
        <title>The Genome Sequence of Acinetobacter sp. NIPH 758.</title>
        <authorList>
            <consortium name="The Broad Institute Genome Sequencing Platform"/>
            <consortium name="The Broad Institute Genome Sequencing Center for Infectious Disease"/>
            <person name="Cerqueira G."/>
            <person name="Feldgarden M."/>
            <person name="Courvalin P."/>
            <person name="Perichon B."/>
            <person name="Grillot-Courvalin C."/>
            <person name="Clermont D."/>
            <person name="Rocha E."/>
            <person name="Yoon E.-J."/>
            <person name="Nemec A."/>
            <person name="Walker B."/>
            <person name="Young S.K."/>
            <person name="Zeng Q."/>
            <person name="Gargeya S."/>
            <person name="Fitzgerald M."/>
            <person name="Haas B."/>
            <person name="Abouelleil A."/>
            <person name="Alvarado L."/>
            <person name="Arachchi H.M."/>
            <person name="Berlin A.M."/>
            <person name="Chapman S.B."/>
            <person name="Dewar J."/>
            <person name="Goldberg J."/>
            <person name="Griggs A."/>
            <person name="Gujja S."/>
            <person name="Hansen M."/>
            <person name="Howarth C."/>
            <person name="Imamovic A."/>
            <person name="Larimer J."/>
            <person name="McCowan C."/>
            <person name="Murphy C."/>
            <person name="Neiman D."/>
            <person name="Pearson M."/>
            <person name="Priest M."/>
            <person name="Roberts A."/>
            <person name="Saif S."/>
            <person name="Shea T."/>
            <person name="Sisk P."/>
            <person name="Sykes S."/>
            <person name="Wortman J."/>
            <person name="Nusbaum C."/>
            <person name="Birren B."/>
        </authorList>
    </citation>
    <scope>NUCLEOTIDE SEQUENCE [LARGE SCALE GENOMIC DNA]</scope>
    <source>
        <strain evidence="3 4">NIPH 758</strain>
    </source>
</reference>
<protein>
    <recommendedName>
        <fullName evidence="2">Fumarylacetoacetase-like C-terminal domain-containing protein</fullName>
    </recommendedName>
</protein>
<dbReference type="RefSeq" id="WP_004770413.1">
    <property type="nucleotide sequence ID" value="NZ_KB849356.1"/>
</dbReference>
<dbReference type="InterPro" id="IPR011234">
    <property type="entry name" value="Fumarylacetoacetase-like_C"/>
</dbReference>
<keyword evidence="1" id="KW-0479">Metal-binding</keyword>
<comment type="caution">
    <text evidence="3">The sequence shown here is derived from an EMBL/GenBank/DDBJ whole genome shotgun (WGS) entry which is preliminary data.</text>
</comment>
<name>N8WGY0_9GAMM</name>
<accession>N8WGY0</accession>
<evidence type="ECO:0000313" key="3">
    <source>
        <dbReference type="EMBL" id="ENU94259.1"/>
    </source>
</evidence>
<dbReference type="HOGENOM" id="CLU_028458_5_2_6"/>
<dbReference type="AlphaFoldDB" id="N8WGY0"/>
<dbReference type="InterPro" id="IPR036663">
    <property type="entry name" value="Fumarylacetoacetase_C_sf"/>
</dbReference>
<proteinExistence type="predicted"/>
<dbReference type="Gene3D" id="3.90.850.10">
    <property type="entry name" value="Fumarylacetoacetase-like, C-terminal domain"/>
    <property type="match status" value="1"/>
</dbReference>
<dbReference type="PANTHER" id="PTHR11820">
    <property type="entry name" value="ACYLPYRUVASE"/>
    <property type="match status" value="1"/>
</dbReference>
<sequence length="214" mass="23864">MSIRFKDEVVERVNNVYCIGRNYSEHIKELGNKAEDTPVVFLKTNTSIATDNKISLPNSNFSNDIHHEVELVIYINKDVDNISETEASSCIGGYAIGLDFTARDLQSSLKAKGLPWTLSKSFKNAGWVSSFTHGKVEKVTTIELYINDELKQVGSSEQMIFPITYLISYLSQIYGLRKGDLIFTGTPAGVGKVTQGDLLKLVLNKTMNYNIEIV</sequence>
<dbReference type="GO" id="GO:0046872">
    <property type="term" value="F:metal ion binding"/>
    <property type="evidence" value="ECO:0007669"/>
    <property type="project" value="UniProtKB-KW"/>
</dbReference>
<gene>
    <name evidence="3" type="ORF">F971_00156</name>
</gene>
<dbReference type="Pfam" id="PF01557">
    <property type="entry name" value="FAA_hydrolase"/>
    <property type="match status" value="1"/>
</dbReference>
<dbReference type="PANTHER" id="PTHR11820:SF7">
    <property type="entry name" value="ACYLPYRUVASE FAHD1, MITOCHONDRIAL"/>
    <property type="match status" value="1"/>
</dbReference>
<evidence type="ECO:0000259" key="2">
    <source>
        <dbReference type="Pfam" id="PF01557"/>
    </source>
</evidence>
<dbReference type="GO" id="GO:0018773">
    <property type="term" value="F:acetylpyruvate hydrolase activity"/>
    <property type="evidence" value="ECO:0007669"/>
    <property type="project" value="TreeGrafter"/>
</dbReference>
<evidence type="ECO:0000313" key="4">
    <source>
        <dbReference type="Proteomes" id="UP000013049"/>
    </source>
</evidence>
<dbReference type="SUPFAM" id="SSF56529">
    <property type="entry name" value="FAH"/>
    <property type="match status" value="1"/>
</dbReference>
<dbReference type="PATRIC" id="fig|1217712.3.peg.152"/>